<dbReference type="GeneTree" id="ENSGT00940000159699"/>
<dbReference type="InterPro" id="IPR008962">
    <property type="entry name" value="PapD-like_sf"/>
</dbReference>
<reference evidence="1" key="4">
    <citation type="submission" date="2025-09" db="UniProtKB">
        <authorList>
            <consortium name="Ensembl"/>
        </authorList>
    </citation>
    <scope>IDENTIFICATION</scope>
</reference>
<name>F7ADW3_CIOIN</name>
<dbReference type="Ensembl" id="ENSCINT00000022081.2">
    <property type="protein sequence ID" value="ENSCINP00000021835.2"/>
    <property type="gene ID" value="ENSCING00000011424.2"/>
</dbReference>
<dbReference type="NCBIfam" id="NF012200">
    <property type="entry name" value="choice_anch_D"/>
    <property type="match status" value="1"/>
</dbReference>
<reference evidence="1" key="3">
    <citation type="submission" date="2025-08" db="UniProtKB">
        <authorList>
            <consortium name="Ensembl"/>
        </authorList>
    </citation>
    <scope>IDENTIFICATION</scope>
</reference>
<dbReference type="HOGENOM" id="CLU_008435_0_0_1"/>
<dbReference type="Gene3D" id="2.60.40.10">
    <property type="entry name" value="Immunoglobulins"/>
    <property type="match status" value="4"/>
</dbReference>
<accession>F7ADW3</accession>
<dbReference type="EMBL" id="EAAA01001491">
    <property type="status" value="NOT_ANNOTATED_CDS"/>
    <property type="molecule type" value="Genomic_DNA"/>
</dbReference>
<dbReference type="Proteomes" id="UP000008144">
    <property type="component" value="Chromosome 2"/>
</dbReference>
<proteinExistence type="predicted"/>
<organism evidence="1 2">
    <name type="scientific">Ciona intestinalis</name>
    <name type="common">Transparent sea squirt</name>
    <name type="synonym">Ascidia intestinalis</name>
    <dbReference type="NCBI Taxonomy" id="7719"/>
    <lineage>
        <taxon>Eukaryota</taxon>
        <taxon>Metazoa</taxon>
        <taxon>Chordata</taxon>
        <taxon>Tunicata</taxon>
        <taxon>Ascidiacea</taxon>
        <taxon>Phlebobranchia</taxon>
        <taxon>Cionidae</taxon>
        <taxon>Ciona</taxon>
    </lineage>
</organism>
<evidence type="ECO:0000313" key="1">
    <source>
        <dbReference type="Ensembl" id="ENSCINP00000021835.2"/>
    </source>
</evidence>
<reference evidence="1" key="2">
    <citation type="journal article" date="2008" name="Genome Biol.">
        <title>Improved genome assembly and evidence-based global gene model set for the chordate Ciona intestinalis: new insight into intron and operon populations.</title>
        <authorList>
            <person name="Satou Y."/>
            <person name="Mineta K."/>
            <person name="Ogasawara M."/>
            <person name="Sasakura Y."/>
            <person name="Shoguchi E."/>
            <person name="Ueno K."/>
            <person name="Yamada L."/>
            <person name="Matsumoto J."/>
            <person name="Wasserscheid J."/>
            <person name="Dewar K."/>
            <person name="Wiley G.B."/>
            <person name="Macmil S.L."/>
            <person name="Roe B.A."/>
            <person name="Zeller R.W."/>
            <person name="Hastings K.E."/>
            <person name="Lemaire P."/>
            <person name="Lindquist E."/>
            <person name="Endo T."/>
            <person name="Hotta K."/>
            <person name="Inaba K."/>
        </authorList>
    </citation>
    <scope>NUCLEOTIDE SEQUENCE [LARGE SCALE GENOMIC DNA]</scope>
    <source>
        <strain evidence="1">wild type</strain>
    </source>
</reference>
<dbReference type="SUPFAM" id="SSF49354">
    <property type="entry name" value="PapD-like"/>
    <property type="match status" value="1"/>
</dbReference>
<sequence length="990" mass="110413">SSMQSSSLSVNPHSDVVQAVVREVSSVENYVNMEGDVVGIRISPPVVEFVDATINEVLTLNLVVQNVSKFSKRIRFHAPVTNKFKLHVTNPEKPVAPGLEIQASVEYFNDLAEDARDRIILSVDDDIIEIPLYAYTPTPLLDVEGPVDFGMVVANSRVLSQEVALINHGSLVGEFKVVYTGSKPIVITPSSGKVNPKTIQLIKVELVTDNPGDVNETASVQLEGMQDTKLQIKACIVEQSLQLLSQDKQSALSCVSFGPAYYGTDRIEPAYLFNNGPEPLKWVSVLEEGADGEEAGTDLTKSTAAMLATSPMERIRGRAYDILTSLITVLPNQGTIGPYQKIPVNFRFSPRFNSSSVGWEATEKPPPRQDFALFMKFEMVGSNDSFLSELENISANKKIEVAIRATAVPVLVNIQPSNTFDFGEILCGDHASALCTLTNESALLPLNIQCKKVAHFNATPVQTKIAPGKTQDIMLSFQPNQAGTFQPLQLLDVLGKVCIATKEEGGSEEVTRLRLTSFQTIPIQLVGTSIAIPKHREPKLVFKVNPGITPLVTNETGQFVDVTFDDINKVKGQLRTTIVNSANAKLHLQGGDKVKKALVAFPNDRAQSIRPSKRDEEYQTPFTRSKRHTYVDPDYAYTIEEENARKQHKDKYTHFLRECTDKRVRKEQTREYKEINNDKDLALKPADGLKPPKLNALEFETPVPYQISPLKEKHRLLTTRQLANEERKTATRPVTEGLNAVPTTYAEKQDCKRHLSPQDLHKVVIGPPTIDFGEVCLRSTNNKQLHIVNNLNHFIHVQVTIDCKELRQTSPLSQVIPAQSKAQFTLVFESNSVGKFQRSISYSVNRQHESHVLVLADIVPVALKLSSDFLELSSESFLFKLHCRSTVTLFNQRNYPAEFTWSPVLSDRGTAFSIRPATGTVEAFKDLKCEVVFHPSYFAPLEGEFHMQVHNGNSTSLKCLAKVIHIFLSFSYFVRYSYFSYTNIFIAKYL</sequence>
<evidence type="ECO:0000313" key="2">
    <source>
        <dbReference type="Proteomes" id="UP000008144"/>
    </source>
</evidence>
<dbReference type="Pfam" id="PF14874">
    <property type="entry name" value="PapD-like"/>
    <property type="match status" value="2"/>
</dbReference>
<protein>
    <recommendedName>
        <fullName evidence="3">Abnormal spindle-like microcephaly-associated protein ASH domain-containing protein</fullName>
    </recommendedName>
</protein>
<dbReference type="PANTHER" id="PTHR45912:SF3">
    <property type="entry name" value="CILIA- AND FLAGELLA-ASSOCIATED PROTEIN 47"/>
    <property type="match status" value="1"/>
</dbReference>
<evidence type="ECO:0008006" key="3">
    <source>
        <dbReference type="Google" id="ProtNLM"/>
    </source>
</evidence>
<dbReference type="AlphaFoldDB" id="F7ADW3"/>
<dbReference type="InParanoid" id="F7ADW3"/>
<dbReference type="PANTHER" id="PTHR45912">
    <property type="entry name" value="CILIA- AND FLAGELLA-ASSOCIATED PROTEIN 47"/>
    <property type="match status" value="1"/>
</dbReference>
<keyword evidence="2" id="KW-1185">Reference proteome</keyword>
<dbReference type="OMA" id="TPSEMKF"/>
<dbReference type="STRING" id="7719.ENSCINP00000021835"/>
<reference evidence="2" key="1">
    <citation type="journal article" date="2002" name="Science">
        <title>The draft genome of Ciona intestinalis: insights into chordate and vertebrate origins.</title>
        <authorList>
            <person name="Dehal P."/>
            <person name="Satou Y."/>
            <person name="Campbell R.K."/>
            <person name="Chapman J."/>
            <person name="Degnan B."/>
            <person name="De Tomaso A."/>
            <person name="Davidson B."/>
            <person name="Di Gregorio A."/>
            <person name="Gelpke M."/>
            <person name="Goodstein D.M."/>
            <person name="Harafuji N."/>
            <person name="Hastings K.E."/>
            <person name="Ho I."/>
            <person name="Hotta K."/>
            <person name="Huang W."/>
            <person name="Kawashima T."/>
            <person name="Lemaire P."/>
            <person name="Martinez D."/>
            <person name="Meinertzhagen I.A."/>
            <person name="Necula S."/>
            <person name="Nonaka M."/>
            <person name="Putnam N."/>
            <person name="Rash S."/>
            <person name="Saiga H."/>
            <person name="Satake M."/>
            <person name="Terry A."/>
            <person name="Yamada L."/>
            <person name="Wang H.G."/>
            <person name="Awazu S."/>
            <person name="Azumi K."/>
            <person name="Boore J."/>
            <person name="Branno M."/>
            <person name="Chin-Bow S."/>
            <person name="DeSantis R."/>
            <person name="Doyle S."/>
            <person name="Francino P."/>
            <person name="Keys D.N."/>
            <person name="Haga S."/>
            <person name="Hayashi H."/>
            <person name="Hino K."/>
            <person name="Imai K.S."/>
            <person name="Inaba K."/>
            <person name="Kano S."/>
            <person name="Kobayashi K."/>
            <person name="Kobayashi M."/>
            <person name="Lee B.I."/>
            <person name="Makabe K.W."/>
            <person name="Manohar C."/>
            <person name="Matassi G."/>
            <person name="Medina M."/>
            <person name="Mochizuki Y."/>
            <person name="Mount S."/>
            <person name="Morishita T."/>
            <person name="Miura S."/>
            <person name="Nakayama A."/>
            <person name="Nishizaka S."/>
            <person name="Nomoto H."/>
            <person name="Ohta F."/>
            <person name="Oishi K."/>
            <person name="Rigoutsos I."/>
            <person name="Sano M."/>
            <person name="Sasaki A."/>
            <person name="Sasakura Y."/>
            <person name="Shoguchi E."/>
            <person name="Shin-i T."/>
            <person name="Spagnuolo A."/>
            <person name="Stainier D."/>
            <person name="Suzuki M.M."/>
            <person name="Tassy O."/>
            <person name="Takatori N."/>
            <person name="Tokuoka M."/>
            <person name="Yagi K."/>
            <person name="Yoshizaki F."/>
            <person name="Wada S."/>
            <person name="Zhang C."/>
            <person name="Hyatt P.D."/>
            <person name="Larimer F."/>
            <person name="Detter C."/>
            <person name="Doggett N."/>
            <person name="Glavina T."/>
            <person name="Hawkins T."/>
            <person name="Richardson P."/>
            <person name="Lucas S."/>
            <person name="Kohara Y."/>
            <person name="Levine M."/>
            <person name="Satoh N."/>
            <person name="Rokhsar D.S."/>
        </authorList>
    </citation>
    <scope>NUCLEOTIDE SEQUENCE [LARGE SCALE GENOMIC DNA]</scope>
</reference>
<dbReference type="InterPro" id="IPR013783">
    <property type="entry name" value="Ig-like_fold"/>
</dbReference>